<sequence>MMCVDWLALGKGLRGYKLIWWRRAVFVLPSKLYPGRGFQGREFGTRLSLCFRPHLVVDAGVNEVDILGYASNQSDTDDHSSIQSSASDGGVTISTRRLTITEPPSDAL</sequence>
<feature type="region of interest" description="Disordered" evidence="1">
    <location>
        <begin position="72"/>
        <end position="108"/>
    </location>
</feature>
<dbReference type="AlphaFoldDB" id="A0A8J5N8J1"/>
<feature type="compositionally biased region" description="Polar residues" evidence="1">
    <location>
        <begin position="81"/>
        <end position="98"/>
    </location>
</feature>
<name>A0A8J5N8J1_HOMAM</name>
<dbReference type="EMBL" id="JAHLQT010006108">
    <property type="protein sequence ID" value="KAG7175390.1"/>
    <property type="molecule type" value="Genomic_DNA"/>
</dbReference>
<organism evidence="2 3">
    <name type="scientific">Homarus americanus</name>
    <name type="common">American lobster</name>
    <dbReference type="NCBI Taxonomy" id="6706"/>
    <lineage>
        <taxon>Eukaryota</taxon>
        <taxon>Metazoa</taxon>
        <taxon>Ecdysozoa</taxon>
        <taxon>Arthropoda</taxon>
        <taxon>Crustacea</taxon>
        <taxon>Multicrustacea</taxon>
        <taxon>Malacostraca</taxon>
        <taxon>Eumalacostraca</taxon>
        <taxon>Eucarida</taxon>
        <taxon>Decapoda</taxon>
        <taxon>Pleocyemata</taxon>
        <taxon>Astacidea</taxon>
        <taxon>Nephropoidea</taxon>
        <taxon>Nephropidae</taxon>
        <taxon>Homarus</taxon>
    </lineage>
</organism>
<gene>
    <name evidence="2" type="ORF">Hamer_G001468</name>
</gene>
<keyword evidence="3" id="KW-1185">Reference proteome</keyword>
<dbReference type="Proteomes" id="UP000747542">
    <property type="component" value="Unassembled WGS sequence"/>
</dbReference>
<accession>A0A8J5N8J1</accession>
<evidence type="ECO:0000313" key="3">
    <source>
        <dbReference type="Proteomes" id="UP000747542"/>
    </source>
</evidence>
<comment type="caution">
    <text evidence="2">The sequence shown here is derived from an EMBL/GenBank/DDBJ whole genome shotgun (WGS) entry which is preliminary data.</text>
</comment>
<evidence type="ECO:0000256" key="1">
    <source>
        <dbReference type="SAM" id="MobiDB-lite"/>
    </source>
</evidence>
<evidence type="ECO:0000313" key="2">
    <source>
        <dbReference type="EMBL" id="KAG7175390.1"/>
    </source>
</evidence>
<proteinExistence type="predicted"/>
<protein>
    <submittedName>
        <fullName evidence="2">Putative max dimerization protein 1-like</fullName>
    </submittedName>
</protein>
<reference evidence="2" key="1">
    <citation type="journal article" date="2021" name="Sci. Adv.">
        <title>The American lobster genome reveals insights on longevity, neural, and immune adaptations.</title>
        <authorList>
            <person name="Polinski J.M."/>
            <person name="Zimin A.V."/>
            <person name="Clark K.F."/>
            <person name="Kohn A.B."/>
            <person name="Sadowski N."/>
            <person name="Timp W."/>
            <person name="Ptitsyn A."/>
            <person name="Khanna P."/>
            <person name="Romanova D.Y."/>
            <person name="Williams P."/>
            <person name="Greenwood S.J."/>
            <person name="Moroz L.L."/>
            <person name="Walt D.R."/>
            <person name="Bodnar A.G."/>
        </authorList>
    </citation>
    <scope>NUCLEOTIDE SEQUENCE</scope>
    <source>
        <strain evidence="2">GMGI-L3</strain>
    </source>
</reference>